<keyword evidence="6" id="KW-1185">Reference proteome</keyword>
<evidence type="ECO:0000256" key="2">
    <source>
        <dbReference type="ARBA" id="ARBA00022803"/>
    </source>
</evidence>
<comment type="caution">
    <text evidence="5">The sequence shown here is derived from an EMBL/GenBank/DDBJ whole genome shotgun (WGS) entry which is preliminary data.</text>
</comment>
<dbReference type="SMART" id="SM00028">
    <property type="entry name" value="TPR"/>
    <property type="match status" value="5"/>
</dbReference>
<dbReference type="PANTHER" id="PTHR14027:SF2">
    <property type="entry name" value="RNA POLYMERASE-ASSOCIATED PROTEIN CTR9 HOMOLOG"/>
    <property type="match status" value="1"/>
</dbReference>
<dbReference type="GO" id="GO:0006355">
    <property type="term" value="P:regulation of DNA-templated transcription"/>
    <property type="evidence" value="ECO:0007669"/>
    <property type="project" value="InterPro"/>
</dbReference>
<sequence length="504" mass="58908">ILAILAANTALEETDPAKKMSAFEEFNTITRAFSDTTYDNPEIFIVRAHAIEGKNAYKSLQEMYKKSEEPIPVELFNKKGNMLYKLGQYAEASECYREALKNCEELNPLPTEVRIVLLYNLGRSYESSHNFREAQDLYDQIINEHPSHIESHLRLAAIEEFHGNYAKANDIYNEILEFDENNVEVRKRLAVNQLRQGELRVSRRSLDVIHLENKNDIVVTSALGSLHLFKARLFRQEKEKEAREQSYKRAMEYFQKTLQKNPRNVWAANGINVAIAESGRFKEAKEIFWKYEGVSKKSQNKDVSVLEWIGRSCYLLAKETKNLQKMDEALVWTEKALRLAPTNKLIVHNVALIQQSRAQLIGEPGEMRSSVHTFDHLLNDGSPHVNFDKEVLNQRINFGHSTVSSLKSKLEEALKYEEIRRKKEEEAQKRAEKERREQDLIAMEEERKKREELEKALENQRRIDQQLREYTEKQSEVWGEESKKRKSRKFIDSDDEDAEPFHKV</sequence>
<dbReference type="SUPFAM" id="SSF48452">
    <property type="entry name" value="TPR-like"/>
    <property type="match status" value="1"/>
</dbReference>
<evidence type="ECO:0000256" key="4">
    <source>
        <dbReference type="SAM" id="MobiDB-lite"/>
    </source>
</evidence>
<feature type="repeat" description="TPR" evidence="3">
    <location>
        <begin position="73"/>
        <end position="106"/>
    </location>
</feature>
<dbReference type="Pfam" id="PF13424">
    <property type="entry name" value="TPR_12"/>
    <property type="match status" value="1"/>
</dbReference>
<keyword evidence="2 3" id="KW-0802">TPR repeat</keyword>
<name>A0A9N9BNM5_9GLOM</name>
<dbReference type="GO" id="GO:0006368">
    <property type="term" value="P:transcription elongation by RNA polymerase II"/>
    <property type="evidence" value="ECO:0007669"/>
    <property type="project" value="TreeGrafter"/>
</dbReference>
<protein>
    <submittedName>
        <fullName evidence="5">19607_t:CDS:1</fullName>
    </submittedName>
</protein>
<feature type="region of interest" description="Disordered" evidence="4">
    <location>
        <begin position="425"/>
        <end position="504"/>
    </location>
</feature>
<dbReference type="GO" id="GO:0016593">
    <property type="term" value="C:Cdc73/Paf1 complex"/>
    <property type="evidence" value="ECO:0007669"/>
    <property type="project" value="TreeGrafter"/>
</dbReference>
<dbReference type="InterPro" id="IPR031101">
    <property type="entry name" value="Ctr9"/>
</dbReference>
<dbReference type="GO" id="GO:0000993">
    <property type="term" value="F:RNA polymerase II complex binding"/>
    <property type="evidence" value="ECO:0007669"/>
    <property type="project" value="TreeGrafter"/>
</dbReference>
<dbReference type="PROSITE" id="PS50005">
    <property type="entry name" value="TPR"/>
    <property type="match status" value="3"/>
</dbReference>
<feature type="non-terminal residue" evidence="5">
    <location>
        <position position="1"/>
    </location>
</feature>
<dbReference type="Pfam" id="PF13181">
    <property type="entry name" value="TPR_8"/>
    <property type="match status" value="1"/>
</dbReference>
<evidence type="ECO:0000313" key="6">
    <source>
        <dbReference type="Proteomes" id="UP000789396"/>
    </source>
</evidence>
<dbReference type="Proteomes" id="UP000789396">
    <property type="component" value="Unassembled WGS sequence"/>
</dbReference>
<keyword evidence="1" id="KW-0677">Repeat</keyword>
<feature type="compositionally biased region" description="Basic and acidic residues" evidence="4">
    <location>
        <begin position="425"/>
        <end position="483"/>
    </location>
</feature>
<dbReference type="EMBL" id="CAJVPZ010006501">
    <property type="protein sequence ID" value="CAG8574403.1"/>
    <property type="molecule type" value="Genomic_DNA"/>
</dbReference>
<evidence type="ECO:0000256" key="3">
    <source>
        <dbReference type="PROSITE-ProRule" id="PRU00339"/>
    </source>
</evidence>
<dbReference type="InterPro" id="IPR011990">
    <property type="entry name" value="TPR-like_helical_dom_sf"/>
</dbReference>
<reference evidence="5" key="1">
    <citation type="submission" date="2021-06" db="EMBL/GenBank/DDBJ databases">
        <authorList>
            <person name="Kallberg Y."/>
            <person name="Tangrot J."/>
            <person name="Rosling A."/>
        </authorList>
    </citation>
    <scope>NUCLEOTIDE SEQUENCE</scope>
    <source>
        <strain evidence="5">IN212</strain>
    </source>
</reference>
<organism evidence="5 6">
    <name type="scientific">Racocetra fulgida</name>
    <dbReference type="NCBI Taxonomy" id="60492"/>
    <lineage>
        <taxon>Eukaryota</taxon>
        <taxon>Fungi</taxon>
        <taxon>Fungi incertae sedis</taxon>
        <taxon>Mucoromycota</taxon>
        <taxon>Glomeromycotina</taxon>
        <taxon>Glomeromycetes</taxon>
        <taxon>Diversisporales</taxon>
        <taxon>Gigasporaceae</taxon>
        <taxon>Racocetra</taxon>
    </lineage>
</organism>
<dbReference type="OrthoDB" id="343875at2759"/>
<evidence type="ECO:0000313" key="5">
    <source>
        <dbReference type="EMBL" id="CAG8574403.1"/>
    </source>
</evidence>
<proteinExistence type="predicted"/>
<accession>A0A9N9BNM5</accession>
<dbReference type="PANTHER" id="PTHR14027">
    <property type="entry name" value="RNA POLYMERASE-ASSOCIATED PROTEIN CTR9"/>
    <property type="match status" value="1"/>
</dbReference>
<dbReference type="InterPro" id="IPR019734">
    <property type="entry name" value="TPR_rpt"/>
</dbReference>
<gene>
    <name evidence="5" type="ORF">RFULGI_LOCUS5589</name>
</gene>
<feature type="repeat" description="TPR" evidence="3">
    <location>
        <begin position="115"/>
        <end position="148"/>
    </location>
</feature>
<evidence type="ECO:0000256" key="1">
    <source>
        <dbReference type="ARBA" id="ARBA00022737"/>
    </source>
</evidence>
<feature type="repeat" description="TPR" evidence="3">
    <location>
        <begin position="231"/>
        <end position="264"/>
    </location>
</feature>
<dbReference type="Gene3D" id="1.25.40.10">
    <property type="entry name" value="Tetratricopeptide repeat domain"/>
    <property type="match status" value="2"/>
</dbReference>
<dbReference type="AlphaFoldDB" id="A0A9N9BNM5"/>